<organism evidence="6 7">
    <name type="scientific">Holospora undulata HU1</name>
    <dbReference type="NCBI Taxonomy" id="1321371"/>
    <lineage>
        <taxon>Bacteria</taxon>
        <taxon>Pseudomonadati</taxon>
        <taxon>Pseudomonadota</taxon>
        <taxon>Alphaproteobacteria</taxon>
        <taxon>Holosporales</taxon>
        <taxon>Holosporaceae</taxon>
        <taxon>Holospora</taxon>
    </lineage>
</organism>
<feature type="transmembrane region" description="Helical" evidence="5">
    <location>
        <begin position="29"/>
        <end position="49"/>
    </location>
</feature>
<dbReference type="Proteomes" id="UP000026922">
    <property type="component" value="Unassembled WGS sequence"/>
</dbReference>
<feature type="transmembrane region" description="Helical" evidence="5">
    <location>
        <begin position="85"/>
        <end position="106"/>
    </location>
</feature>
<reference evidence="6 7" key="1">
    <citation type="journal article" date="2013" name="Genome Announc.">
        <title>Draft Genome Sequence of Holospora undulata Strain HU1, a Micronucleus-Specific Symbiont of the Ciliate Paramecium caudatum.</title>
        <authorList>
            <person name="Dohra H."/>
            <person name="Suzuki H."/>
            <person name="Suzuki T."/>
            <person name="Tanaka K."/>
            <person name="Fujishima M."/>
        </authorList>
    </citation>
    <scope>NUCLEOTIDE SEQUENCE [LARGE SCALE GENOMIC DNA]</scope>
    <source>
        <strain evidence="6 7">HU1</strain>
    </source>
</reference>
<dbReference type="RefSeq" id="WP_006303510.1">
    <property type="nucleotide sequence ID" value="NZ_ARPM03000162.1"/>
</dbReference>
<dbReference type="GO" id="GO:0016020">
    <property type="term" value="C:membrane"/>
    <property type="evidence" value="ECO:0007669"/>
    <property type="project" value="UniProtKB-SubCell"/>
</dbReference>
<evidence type="ECO:0000256" key="5">
    <source>
        <dbReference type="SAM" id="Phobius"/>
    </source>
</evidence>
<dbReference type="InterPro" id="IPR037185">
    <property type="entry name" value="EmrE-like"/>
</dbReference>
<name>A0A061JFZ0_9PROT</name>
<sequence>MSWSAIGYKLGACLGFSCLNVAIKSANLSALWIVFVQNLGALFWVWLGFGFSLKFNIFRPLSLLRGGFALSGVLLWTISLKHFSLFQMICLGLFGPCATIFLAVLILQESLTWRRAAAIGVSIFGGLLINYGKSLFDLSWGACFQLKKFPVFPFLAIFCFSASNILAKKMLRRASPEDVGCSVFALTALGAGSYIAAEYIFGPIFKVEVMIGKQTILNEIFLKNFLKNFVILGSLTFLSHLLMNRALSLHRVLFLLPFGAVRPAISAFLGWYFFKEPWPSIWMWGGSAAMIIAIVLLSKER</sequence>
<evidence type="ECO:0000313" key="6">
    <source>
        <dbReference type="EMBL" id="ETZ04665.1"/>
    </source>
</evidence>
<comment type="subcellular location">
    <subcellularLocation>
        <location evidence="1">Membrane</location>
        <topology evidence="1">Multi-pass membrane protein</topology>
    </subcellularLocation>
</comment>
<evidence type="ECO:0000256" key="2">
    <source>
        <dbReference type="ARBA" id="ARBA00022692"/>
    </source>
</evidence>
<feature type="transmembrane region" description="Helical" evidence="5">
    <location>
        <begin position="225"/>
        <end position="243"/>
    </location>
</feature>
<dbReference type="PANTHER" id="PTHR22911:SF6">
    <property type="entry name" value="SOLUTE CARRIER FAMILY 35 MEMBER G1"/>
    <property type="match status" value="1"/>
</dbReference>
<keyword evidence="2 5" id="KW-0812">Transmembrane</keyword>
<evidence type="ECO:0000256" key="4">
    <source>
        <dbReference type="ARBA" id="ARBA00023136"/>
    </source>
</evidence>
<proteinExistence type="predicted"/>
<protein>
    <submittedName>
        <fullName evidence="6">EamA-like transporter family protein</fullName>
    </submittedName>
</protein>
<feature type="transmembrane region" description="Helical" evidence="5">
    <location>
        <begin position="280"/>
        <end position="298"/>
    </location>
</feature>
<keyword evidence="7" id="KW-1185">Reference proteome</keyword>
<feature type="transmembrane region" description="Helical" evidence="5">
    <location>
        <begin position="252"/>
        <end position="274"/>
    </location>
</feature>
<keyword evidence="4 5" id="KW-0472">Membrane</keyword>
<evidence type="ECO:0000256" key="3">
    <source>
        <dbReference type="ARBA" id="ARBA00022989"/>
    </source>
</evidence>
<evidence type="ECO:0000313" key="7">
    <source>
        <dbReference type="Proteomes" id="UP000026922"/>
    </source>
</evidence>
<gene>
    <name evidence="6" type="ORF">K737_300922</name>
</gene>
<dbReference type="EMBL" id="ARPM03000162">
    <property type="protein sequence ID" value="ETZ04665.1"/>
    <property type="molecule type" value="Genomic_DNA"/>
</dbReference>
<dbReference type="AlphaFoldDB" id="A0A061JFZ0"/>
<feature type="transmembrane region" description="Helical" evidence="5">
    <location>
        <begin position="179"/>
        <end position="205"/>
    </location>
</feature>
<comment type="caution">
    <text evidence="6">The sequence shown here is derived from an EMBL/GenBank/DDBJ whole genome shotgun (WGS) entry which is preliminary data.</text>
</comment>
<feature type="transmembrane region" description="Helical" evidence="5">
    <location>
        <begin position="151"/>
        <end position="167"/>
    </location>
</feature>
<keyword evidence="3 5" id="KW-1133">Transmembrane helix</keyword>
<dbReference type="PANTHER" id="PTHR22911">
    <property type="entry name" value="ACYL-MALONYL CONDENSING ENZYME-RELATED"/>
    <property type="match status" value="1"/>
</dbReference>
<dbReference type="SUPFAM" id="SSF103481">
    <property type="entry name" value="Multidrug resistance efflux transporter EmrE"/>
    <property type="match status" value="2"/>
</dbReference>
<accession>A0A061JFZ0</accession>
<feature type="transmembrane region" description="Helical" evidence="5">
    <location>
        <begin position="61"/>
        <end position="79"/>
    </location>
</feature>
<feature type="transmembrane region" description="Helical" evidence="5">
    <location>
        <begin position="113"/>
        <end position="131"/>
    </location>
</feature>
<evidence type="ECO:0000256" key="1">
    <source>
        <dbReference type="ARBA" id="ARBA00004141"/>
    </source>
</evidence>